<dbReference type="AlphaFoldDB" id="A0A4C1TCZ9"/>
<feature type="compositionally biased region" description="Basic and acidic residues" evidence="1">
    <location>
        <begin position="139"/>
        <end position="171"/>
    </location>
</feature>
<evidence type="ECO:0000313" key="2">
    <source>
        <dbReference type="EMBL" id="GBP12403.1"/>
    </source>
</evidence>
<protein>
    <submittedName>
        <fullName evidence="2">Uncharacterized protein</fullName>
    </submittedName>
</protein>
<dbReference type="OrthoDB" id="7463761at2759"/>
<feature type="region of interest" description="Disordered" evidence="1">
    <location>
        <begin position="139"/>
        <end position="185"/>
    </location>
</feature>
<accession>A0A4C1TCZ9</accession>
<name>A0A4C1TCZ9_EUMVA</name>
<evidence type="ECO:0000313" key="3">
    <source>
        <dbReference type="Proteomes" id="UP000299102"/>
    </source>
</evidence>
<evidence type="ECO:0000256" key="1">
    <source>
        <dbReference type="SAM" id="MobiDB-lite"/>
    </source>
</evidence>
<keyword evidence="3" id="KW-1185">Reference proteome</keyword>
<proteinExistence type="predicted"/>
<feature type="region of interest" description="Disordered" evidence="1">
    <location>
        <begin position="203"/>
        <end position="240"/>
    </location>
</feature>
<comment type="caution">
    <text evidence="2">The sequence shown here is derived from an EMBL/GenBank/DDBJ whole genome shotgun (WGS) entry which is preliminary data.</text>
</comment>
<sequence length="240" mass="26292">MKDHRCDLSPIKAHQILHDGTRDGRRSARPARAAAAVDDGAQCPCTCGAPALVNLMPFIYTNFLWDPPQRRRRLDVSPAGARGGGLGGALPARAALARSSRAARAGLKMEPTVRARSQRASTIHSKFVFTRNRTNDVRLSDRFPERAPRCTDGRRRSEGRGGRSLHRDGPRRSRRSLRKDIPRTAPRDDLLEIKYEKLGARKATNATCARAPPPARRLGGEDIISTPSTTVTSRGVAGYT</sequence>
<organism evidence="2 3">
    <name type="scientific">Eumeta variegata</name>
    <name type="common">Bagworm moth</name>
    <name type="synonym">Eumeta japonica</name>
    <dbReference type="NCBI Taxonomy" id="151549"/>
    <lineage>
        <taxon>Eukaryota</taxon>
        <taxon>Metazoa</taxon>
        <taxon>Ecdysozoa</taxon>
        <taxon>Arthropoda</taxon>
        <taxon>Hexapoda</taxon>
        <taxon>Insecta</taxon>
        <taxon>Pterygota</taxon>
        <taxon>Neoptera</taxon>
        <taxon>Endopterygota</taxon>
        <taxon>Lepidoptera</taxon>
        <taxon>Glossata</taxon>
        <taxon>Ditrysia</taxon>
        <taxon>Tineoidea</taxon>
        <taxon>Psychidae</taxon>
        <taxon>Oiketicinae</taxon>
        <taxon>Eumeta</taxon>
    </lineage>
</organism>
<reference evidence="2 3" key="1">
    <citation type="journal article" date="2019" name="Commun. Biol.">
        <title>The bagworm genome reveals a unique fibroin gene that provides high tensile strength.</title>
        <authorList>
            <person name="Kono N."/>
            <person name="Nakamura H."/>
            <person name="Ohtoshi R."/>
            <person name="Tomita M."/>
            <person name="Numata K."/>
            <person name="Arakawa K."/>
        </authorList>
    </citation>
    <scope>NUCLEOTIDE SEQUENCE [LARGE SCALE GENOMIC DNA]</scope>
</reference>
<dbReference type="EMBL" id="BGZK01000051">
    <property type="protein sequence ID" value="GBP12403.1"/>
    <property type="molecule type" value="Genomic_DNA"/>
</dbReference>
<gene>
    <name evidence="2" type="ORF">EVAR_75822_1</name>
</gene>
<dbReference type="Proteomes" id="UP000299102">
    <property type="component" value="Unassembled WGS sequence"/>
</dbReference>